<evidence type="ECO:0000313" key="3">
    <source>
        <dbReference type="Proteomes" id="UP001226574"/>
    </source>
</evidence>
<name>A0ABU1BFR4_PSEHA</name>
<evidence type="ECO:0000256" key="1">
    <source>
        <dbReference type="SAM" id="SignalP"/>
    </source>
</evidence>
<keyword evidence="3" id="KW-1185">Reference proteome</keyword>
<dbReference type="EMBL" id="JAVIFY010000012">
    <property type="protein sequence ID" value="MDQ9093097.1"/>
    <property type="molecule type" value="Genomic_DNA"/>
</dbReference>
<keyword evidence="1" id="KW-0732">Signal</keyword>
<dbReference type="Proteomes" id="UP001226574">
    <property type="component" value="Unassembled WGS sequence"/>
</dbReference>
<organism evidence="2 3">
    <name type="scientific">Pseudoalteromonas haloplanktis</name>
    <name type="common">Alteromonas haloplanktis</name>
    <dbReference type="NCBI Taxonomy" id="228"/>
    <lineage>
        <taxon>Bacteria</taxon>
        <taxon>Pseudomonadati</taxon>
        <taxon>Pseudomonadota</taxon>
        <taxon>Gammaproteobacteria</taxon>
        <taxon>Alteromonadales</taxon>
        <taxon>Pseudoalteromonadaceae</taxon>
        <taxon>Pseudoalteromonas</taxon>
    </lineage>
</organism>
<accession>A0ABU1BFR4</accession>
<dbReference type="RefSeq" id="WP_309039384.1">
    <property type="nucleotide sequence ID" value="NZ_JAVIFY010000012.1"/>
</dbReference>
<dbReference type="SUPFAM" id="SSF56935">
    <property type="entry name" value="Porins"/>
    <property type="match status" value="1"/>
</dbReference>
<sequence length="241" mass="26180">MSIKLTAKLITAIVLALPSYSTVAEDNKLSEDPTKVVTQLGATYTDEVQISGSLSLDPVRKLNASISLESEEWRFGGSWLFDIGIVNFNFGKQSFDHGAEKTSYSVGTFMPLSYFDIEPMGWQIFAMGGYSHTEGDIACELDTNQCPIIDMPSTDGWVLVPNANNGGYLGAFALKPLAGNWTLITAAAYSMGSDDYSGYFAALGASYQIDKQQKIKVFGATQNNDYGSDQNLGIGYTYQLN</sequence>
<gene>
    <name evidence="2" type="ORF">RC083_16085</name>
</gene>
<reference evidence="2 3" key="1">
    <citation type="submission" date="2023-08" db="EMBL/GenBank/DDBJ databases">
        <title>Pseudoalteromonas haloplanktis LL1 genome.</title>
        <authorList>
            <person name="Wu S."/>
        </authorList>
    </citation>
    <scope>NUCLEOTIDE SEQUENCE [LARGE SCALE GENOMIC DNA]</scope>
    <source>
        <strain evidence="2 3">LL1</strain>
    </source>
</reference>
<evidence type="ECO:0008006" key="4">
    <source>
        <dbReference type="Google" id="ProtNLM"/>
    </source>
</evidence>
<feature type="signal peptide" evidence="1">
    <location>
        <begin position="1"/>
        <end position="24"/>
    </location>
</feature>
<comment type="caution">
    <text evidence="2">The sequence shown here is derived from an EMBL/GenBank/DDBJ whole genome shotgun (WGS) entry which is preliminary data.</text>
</comment>
<evidence type="ECO:0000313" key="2">
    <source>
        <dbReference type="EMBL" id="MDQ9093097.1"/>
    </source>
</evidence>
<feature type="chain" id="PRO_5045763219" description="Transporter" evidence="1">
    <location>
        <begin position="25"/>
        <end position="241"/>
    </location>
</feature>
<proteinExistence type="predicted"/>
<protein>
    <recommendedName>
        <fullName evidence="4">Transporter</fullName>
    </recommendedName>
</protein>